<name>A0ACB8UZ14_9EURO</name>
<accession>A0ACB8UZ14</accession>
<organism evidence="1">
    <name type="scientific">Ophidiomyces ophidiicola</name>
    <dbReference type="NCBI Taxonomy" id="1387563"/>
    <lineage>
        <taxon>Eukaryota</taxon>
        <taxon>Fungi</taxon>
        <taxon>Dikarya</taxon>
        <taxon>Ascomycota</taxon>
        <taxon>Pezizomycotina</taxon>
        <taxon>Eurotiomycetes</taxon>
        <taxon>Eurotiomycetidae</taxon>
        <taxon>Onygenales</taxon>
        <taxon>Onygenaceae</taxon>
        <taxon>Ophidiomyces</taxon>
    </lineage>
</organism>
<sequence>MACHRKKLLVVLEKFRAWVRKRLQCEEEVECVFFDDARPRLPLLSDSSRDVAKISAPNPKATKASPFFRLPPEIRLMIYEFAFGDRVVHMDLQPLFACIYPLGTMGSTTVKCLPRSGNRTLPADWDWWSSVCHRSSIEELWMDQCRRSWAGSLLFPGTLPGGWPIGAMGCLLTCRQAYLEAINILYETNTIHTSSNLVMINFPYLVPPGHLSKVTALELCGKLYLLDGPHAMRDDLTAGWPAFETIVELIEANFDSLQSLSLAVQTGNSNTFPGQPRDLSDVDFDRLWKYTDRLARRFGKQLQFFEVIPQASLYSALEDVVRESSEEEEGRKEMVLRSGHIWRTVPNDDPGADELGYWVKLGTSDYIALGQMTLGVSPQNLR</sequence>
<proteinExistence type="predicted"/>
<evidence type="ECO:0000313" key="1">
    <source>
        <dbReference type="EMBL" id="KAI2388561.1"/>
    </source>
</evidence>
<dbReference type="EMBL" id="JALBCA010000030">
    <property type="protein sequence ID" value="KAI2388561.1"/>
    <property type="molecule type" value="Genomic_DNA"/>
</dbReference>
<reference evidence="1" key="1">
    <citation type="journal article" date="2022" name="bioRxiv">
        <title>Population genetic analysis of Ophidiomyces ophidiicola, the causative agent of snake fungal disease, indicates recent introductions to the USA.</title>
        <authorList>
            <person name="Ladner J.T."/>
            <person name="Palmer J.M."/>
            <person name="Ettinger C.L."/>
            <person name="Stajich J.E."/>
            <person name="Farrell T.M."/>
            <person name="Glorioso B.M."/>
            <person name="Lawson B."/>
            <person name="Price S.J."/>
            <person name="Stengle A.G."/>
            <person name="Grear D.A."/>
            <person name="Lorch J.M."/>
        </authorList>
    </citation>
    <scope>NUCLEOTIDE SEQUENCE</scope>
    <source>
        <strain evidence="1">NWHC 24266-5</strain>
    </source>
</reference>
<gene>
    <name evidence="1" type="ORF">LOY88_002544</name>
</gene>
<protein>
    <submittedName>
        <fullName evidence="1">Uncharacterized protein</fullName>
    </submittedName>
</protein>
<comment type="caution">
    <text evidence="1">The sequence shown here is derived from an EMBL/GenBank/DDBJ whole genome shotgun (WGS) entry which is preliminary data.</text>
</comment>